<keyword evidence="2" id="KW-0472">Membrane</keyword>
<evidence type="ECO:0000313" key="5">
    <source>
        <dbReference type="Proteomes" id="UP000823895"/>
    </source>
</evidence>
<dbReference type="Proteomes" id="UP000823895">
    <property type="component" value="Unassembled WGS sequence"/>
</dbReference>
<feature type="region of interest" description="Disordered" evidence="1">
    <location>
        <begin position="69"/>
        <end position="107"/>
    </location>
</feature>
<proteinExistence type="predicted"/>
<dbReference type="SUPFAM" id="SSF56436">
    <property type="entry name" value="C-type lectin-like"/>
    <property type="match status" value="1"/>
</dbReference>
<evidence type="ECO:0000313" key="4">
    <source>
        <dbReference type="EMBL" id="HJC43804.1"/>
    </source>
</evidence>
<dbReference type="PROSITE" id="PS50041">
    <property type="entry name" value="C_TYPE_LECTIN_2"/>
    <property type="match status" value="1"/>
</dbReference>
<gene>
    <name evidence="4" type="ORF">H9756_09035</name>
</gene>
<comment type="caution">
    <text evidence="4">The sequence shown here is derived from an EMBL/GenBank/DDBJ whole genome shotgun (WGS) entry which is preliminary data.</text>
</comment>
<reference evidence="4" key="1">
    <citation type="journal article" date="2021" name="PeerJ">
        <title>Extensive microbial diversity within the chicken gut microbiome revealed by metagenomics and culture.</title>
        <authorList>
            <person name="Gilroy R."/>
            <person name="Ravi A."/>
            <person name="Getino M."/>
            <person name="Pursley I."/>
            <person name="Horton D.L."/>
            <person name="Alikhan N.F."/>
            <person name="Baker D."/>
            <person name="Gharbi K."/>
            <person name="Hall N."/>
            <person name="Watson M."/>
            <person name="Adriaenssens E.M."/>
            <person name="Foster-Nyarko E."/>
            <person name="Jarju S."/>
            <person name="Secka A."/>
            <person name="Antonio M."/>
            <person name="Oren A."/>
            <person name="Chaudhuri R.R."/>
            <person name="La Ragione R."/>
            <person name="Hildebrand F."/>
            <person name="Pallen M.J."/>
        </authorList>
    </citation>
    <scope>NUCLEOTIDE SEQUENCE</scope>
    <source>
        <strain evidence="4">CHK165-2605</strain>
    </source>
</reference>
<evidence type="ECO:0000256" key="1">
    <source>
        <dbReference type="SAM" id="MobiDB-lite"/>
    </source>
</evidence>
<evidence type="ECO:0000259" key="3">
    <source>
        <dbReference type="PROSITE" id="PS50041"/>
    </source>
</evidence>
<dbReference type="InterPro" id="IPR016187">
    <property type="entry name" value="CTDL_fold"/>
</dbReference>
<feature type="transmembrane region" description="Helical" evidence="2">
    <location>
        <begin position="38"/>
        <end position="59"/>
    </location>
</feature>
<feature type="compositionally biased region" description="Acidic residues" evidence="1">
    <location>
        <begin position="93"/>
        <end position="107"/>
    </location>
</feature>
<sequence length="362" mass="40719">MAFRKKEKNQNVGMGGRTVALKDNPLYQAPRENEKKEIITAIVTVAVCIVIFALIVSNFSMYSSEPSYSTYGTGGYSDPDPGDPTGPAIGTAEPEDEDEKEEEPEEEIDMSMVDINASLDGYAELSGTVDDYGECLQLEDALNIYAWDDIQGEDVLVENADKVYIDDTSLYSMEEYAGRNVMVGGDLWFESGTAYYRVTTIISAEPEMDDPGIHRYQIVVDDCSWEEALYRSQEQGGYLARISSPEEYQYITDMLNDYTNIHFYLGGRRDDTGADYYWVNKENEFMDDCLNSSDSPCMPYWYSGEPSYNDTGSEATGMITEDVMNLFYVSGTWYLNDSSGNLAQDYPELLSGKVGYIIEFEE</sequence>
<reference evidence="4" key="2">
    <citation type="submission" date="2021-04" db="EMBL/GenBank/DDBJ databases">
        <authorList>
            <person name="Gilroy R."/>
        </authorList>
    </citation>
    <scope>NUCLEOTIDE SEQUENCE</scope>
    <source>
        <strain evidence="4">CHK165-2605</strain>
    </source>
</reference>
<accession>A0A9D2P599</accession>
<dbReference type="EMBL" id="DWWI01000190">
    <property type="protein sequence ID" value="HJC43804.1"/>
    <property type="molecule type" value="Genomic_DNA"/>
</dbReference>
<name>A0A9D2P599_9FIRM</name>
<dbReference type="AlphaFoldDB" id="A0A9D2P599"/>
<feature type="domain" description="C-type lectin" evidence="3">
    <location>
        <begin position="216"/>
        <end position="333"/>
    </location>
</feature>
<organism evidence="4 5">
    <name type="scientific">Candidatus Mediterraneibacter gallistercoris</name>
    <dbReference type="NCBI Taxonomy" id="2838671"/>
    <lineage>
        <taxon>Bacteria</taxon>
        <taxon>Bacillati</taxon>
        <taxon>Bacillota</taxon>
        <taxon>Clostridia</taxon>
        <taxon>Lachnospirales</taxon>
        <taxon>Lachnospiraceae</taxon>
        <taxon>Mediterraneibacter</taxon>
    </lineage>
</organism>
<keyword evidence="2" id="KW-1133">Transmembrane helix</keyword>
<evidence type="ECO:0000256" key="2">
    <source>
        <dbReference type="SAM" id="Phobius"/>
    </source>
</evidence>
<dbReference type="InterPro" id="IPR016186">
    <property type="entry name" value="C-type_lectin-like/link_sf"/>
</dbReference>
<dbReference type="CDD" id="cd00037">
    <property type="entry name" value="CLECT"/>
    <property type="match status" value="1"/>
</dbReference>
<keyword evidence="2" id="KW-0812">Transmembrane</keyword>
<dbReference type="Gene3D" id="3.10.100.10">
    <property type="entry name" value="Mannose-Binding Protein A, subunit A"/>
    <property type="match status" value="1"/>
</dbReference>
<protein>
    <submittedName>
        <fullName evidence="4">C-type lectin domain-containing protein</fullName>
    </submittedName>
</protein>
<dbReference type="InterPro" id="IPR001304">
    <property type="entry name" value="C-type_lectin-like"/>
</dbReference>